<dbReference type="OrthoDB" id="9287at2157"/>
<dbReference type="Gene3D" id="3.30.460.10">
    <property type="entry name" value="Beta Polymerase, domain 2"/>
    <property type="match status" value="1"/>
</dbReference>
<keyword evidence="2" id="KW-0808">Transferase</keyword>
<organism evidence="2 3">
    <name type="scientific">Natrarchaeobius chitinivorans</name>
    <dbReference type="NCBI Taxonomy" id="1679083"/>
    <lineage>
        <taxon>Archaea</taxon>
        <taxon>Methanobacteriati</taxon>
        <taxon>Methanobacteriota</taxon>
        <taxon>Stenosarchaea group</taxon>
        <taxon>Halobacteria</taxon>
        <taxon>Halobacteriales</taxon>
        <taxon>Natrialbaceae</taxon>
        <taxon>Natrarchaeobius</taxon>
    </lineage>
</organism>
<dbReference type="InterPro" id="IPR036390">
    <property type="entry name" value="WH_DNA-bd_sf"/>
</dbReference>
<dbReference type="SUPFAM" id="SSF81301">
    <property type="entry name" value="Nucleotidyltransferase"/>
    <property type="match status" value="1"/>
</dbReference>
<evidence type="ECO:0000313" key="3">
    <source>
        <dbReference type="Proteomes" id="UP000281431"/>
    </source>
</evidence>
<feature type="domain" description="Polymerase nucleotidyl transferase" evidence="1">
    <location>
        <begin position="126"/>
        <end position="156"/>
    </location>
</feature>
<name>A0A3N6PUK9_NATCH</name>
<dbReference type="InterPro" id="IPR002934">
    <property type="entry name" value="Polymerase_NTP_transf_dom"/>
</dbReference>
<dbReference type="InterPro" id="IPR043519">
    <property type="entry name" value="NT_sf"/>
</dbReference>
<dbReference type="Proteomes" id="UP000281431">
    <property type="component" value="Unassembled WGS sequence"/>
</dbReference>
<dbReference type="EMBL" id="REFZ01000001">
    <property type="protein sequence ID" value="RQH03486.1"/>
    <property type="molecule type" value="Genomic_DNA"/>
</dbReference>
<comment type="caution">
    <text evidence="2">The sequence shown here is derived from an EMBL/GenBank/DDBJ whole genome shotgun (WGS) entry which is preliminary data.</text>
</comment>
<dbReference type="CDD" id="cd05403">
    <property type="entry name" value="NT_KNTase_like"/>
    <property type="match status" value="1"/>
</dbReference>
<keyword evidence="3" id="KW-1185">Reference proteome</keyword>
<proteinExistence type="predicted"/>
<evidence type="ECO:0000259" key="1">
    <source>
        <dbReference type="Pfam" id="PF01909"/>
    </source>
</evidence>
<dbReference type="Pfam" id="PF01909">
    <property type="entry name" value="NTP_transf_2"/>
    <property type="match status" value="1"/>
</dbReference>
<dbReference type="AlphaFoldDB" id="A0A3N6PUK9"/>
<sequence>MDSKNSHSGATVSISVPVRRPEAFNRKATADVLAVLADSPWAAYGIRELGRIIDTSHKNVSAAVEDLEGLDLVETAYEGPKRVVSVNTDRLNKPEDPVLSIPQPDFHVPVRELMAELTAAIDDICGIVIFGSVARGVADRKSDIDCFVLVEGNQATAQKIAHETVDDLRDQRYDGDRYSFQVLVESVDTAYQYGDRLHEIFAEGITLQDSPKLREIKDEVLTDGQ</sequence>
<gene>
    <name evidence="2" type="ORF">EA472_02720</name>
</gene>
<protein>
    <submittedName>
        <fullName evidence="2">Nucleotidyltransferase domain-containing protein</fullName>
    </submittedName>
</protein>
<accession>A0A3N6PUK9</accession>
<reference evidence="2 3" key="1">
    <citation type="submission" date="2018-10" db="EMBL/GenBank/DDBJ databases">
        <title>Natrarchaeobius chitinivorans gen. nov., sp. nov., and Natrarchaeobius haloalkaliphilus sp. nov., alkaliphilic, chitin-utilizing haloarchaea from hypersaline alkaline lakes.</title>
        <authorList>
            <person name="Sorokin D.Y."/>
            <person name="Elcheninov A.G."/>
            <person name="Kostrikina N.A."/>
            <person name="Bale N.J."/>
            <person name="Sinninghe Damste J.S."/>
            <person name="Khijniak T.V."/>
            <person name="Kublanov I.V."/>
            <person name="Toshchakov S.V."/>
        </authorList>
    </citation>
    <scope>NUCLEOTIDE SEQUENCE [LARGE SCALE GENOMIC DNA]</scope>
    <source>
        <strain evidence="2 3">AArcht7</strain>
    </source>
</reference>
<dbReference type="SUPFAM" id="SSF46785">
    <property type="entry name" value="Winged helix' DNA-binding domain"/>
    <property type="match status" value="1"/>
</dbReference>
<evidence type="ECO:0000313" key="2">
    <source>
        <dbReference type="EMBL" id="RQH03486.1"/>
    </source>
</evidence>
<dbReference type="GO" id="GO:0016779">
    <property type="term" value="F:nucleotidyltransferase activity"/>
    <property type="evidence" value="ECO:0007669"/>
    <property type="project" value="InterPro"/>
</dbReference>